<keyword evidence="3" id="KW-1185">Reference proteome</keyword>
<sequence length="50" mass="4993">MIVRTGPGTAGTVSGAAPAGRPYGERGEATRRRPGCAGALPATDEGMVHQ</sequence>
<dbReference type="RefSeq" id="WP_157237488.1">
    <property type="nucleotide sequence ID" value="NZ_BDCX01000010.1"/>
</dbReference>
<evidence type="ECO:0000313" key="2">
    <source>
        <dbReference type="EMBL" id="GAT68695.1"/>
    </source>
</evidence>
<organism evidence="2 3">
    <name type="scientific">Planomonospora sphaerica</name>
    <dbReference type="NCBI Taxonomy" id="161355"/>
    <lineage>
        <taxon>Bacteria</taxon>
        <taxon>Bacillati</taxon>
        <taxon>Actinomycetota</taxon>
        <taxon>Actinomycetes</taxon>
        <taxon>Streptosporangiales</taxon>
        <taxon>Streptosporangiaceae</taxon>
        <taxon>Planomonospora</taxon>
    </lineage>
</organism>
<name>A0A161LMS4_9ACTN</name>
<evidence type="ECO:0000313" key="3">
    <source>
        <dbReference type="Proteomes" id="UP000077701"/>
    </source>
</evidence>
<dbReference type="AlphaFoldDB" id="A0A161LMS4"/>
<comment type="caution">
    <text evidence="2">The sequence shown here is derived from an EMBL/GenBank/DDBJ whole genome shotgun (WGS) entry which is preliminary data.</text>
</comment>
<dbReference type="Proteomes" id="UP000077701">
    <property type="component" value="Unassembled WGS sequence"/>
</dbReference>
<protein>
    <submittedName>
        <fullName evidence="2">Uncharacterized protein</fullName>
    </submittedName>
</protein>
<gene>
    <name evidence="2" type="ORF">PS9374_04360</name>
</gene>
<reference evidence="3" key="2">
    <citation type="submission" date="2016-04" db="EMBL/GenBank/DDBJ databases">
        <title>Planomonospora sphaerica JCM9374 whole genome shotgun sequence.</title>
        <authorList>
            <person name="Suzuki T."/>
            <person name="Dohra H."/>
            <person name="Kodani S."/>
        </authorList>
    </citation>
    <scope>NUCLEOTIDE SEQUENCE [LARGE SCALE GENOMIC DNA]</scope>
    <source>
        <strain evidence="3">JCM 9374</strain>
    </source>
</reference>
<accession>A0A161LMS4</accession>
<proteinExistence type="predicted"/>
<dbReference type="EMBL" id="BDCX01000010">
    <property type="protein sequence ID" value="GAT68695.1"/>
    <property type="molecule type" value="Genomic_DNA"/>
</dbReference>
<feature type="region of interest" description="Disordered" evidence="1">
    <location>
        <begin position="1"/>
        <end position="50"/>
    </location>
</feature>
<reference evidence="2 3" key="1">
    <citation type="journal article" date="2016" name="Genome Announc.">
        <title>Draft Genome Sequence of Planomonospora sphaerica JCM9374, a Rare Actinomycete.</title>
        <authorList>
            <person name="Dohra H."/>
            <person name="Suzuki T."/>
            <person name="Inoue Y."/>
            <person name="Kodani S."/>
        </authorList>
    </citation>
    <scope>NUCLEOTIDE SEQUENCE [LARGE SCALE GENOMIC DNA]</scope>
    <source>
        <strain evidence="2 3">JCM 9374</strain>
    </source>
</reference>
<evidence type="ECO:0000256" key="1">
    <source>
        <dbReference type="SAM" id="MobiDB-lite"/>
    </source>
</evidence>